<dbReference type="PANTHER" id="PTHR37827:SF1">
    <property type="entry name" value="HNH DOMAIN-CONTAINING PROTEIN"/>
    <property type="match status" value="1"/>
</dbReference>
<dbReference type="Proteomes" id="UP000789375">
    <property type="component" value="Unassembled WGS sequence"/>
</dbReference>
<name>A0A9N8ZSL0_FUNMO</name>
<reference evidence="2" key="1">
    <citation type="submission" date="2021-06" db="EMBL/GenBank/DDBJ databases">
        <authorList>
            <person name="Kallberg Y."/>
            <person name="Tangrot J."/>
            <person name="Rosling A."/>
        </authorList>
    </citation>
    <scope>NUCLEOTIDE SEQUENCE</scope>
    <source>
        <strain evidence="2">87-6 pot B 2015</strain>
    </source>
</reference>
<gene>
    <name evidence="2" type="ORF">FMOSSE_LOCUS4274</name>
</gene>
<dbReference type="EMBL" id="CAJVPP010000708">
    <property type="protein sequence ID" value="CAG8505744.1"/>
    <property type="molecule type" value="Genomic_DNA"/>
</dbReference>
<accession>A0A9N8ZSL0</accession>
<feature type="compositionally biased region" description="Polar residues" evidence="1">
    <location>
        <begin position="108"/>
        <end position="134"/>
    </location>
</feature>
<feature type="compositionally biased region" description="Basic and acidic residues" evidence="1">
    <location>
        <begin position="85"/>
        <end position="103"/>
    </location>
</feature>
<comment type="caution">
    <text evidence="2">The sequence shown here is derived from an EMBL/GenBank/DDBJ whole genome shotgun (WGS) entry which is preliminary data.</text>
</comment>
<evidence type="ECO:0000313" key="2">
    <source>
        <dbReference type="EMBL" id="CAG8505744.1"/>
    </source>
</evidence>
<organism evidence="2 3">
    <name type="scientific">Funneliformis mosseae</name>
    <name type="common">Endomycorrhizal fungus</name>
    <name type="synonym">Glomus mosseae</name>
    <dbReference type="NCBI Taxonomy" id="27381"/>
    <lineage>
        <taxon>Eukaryota</taxon>
        <taxon>Fungi</taxon>
        <taxon>Fungi incertae sedis</taxon>
        <taxon>Mucoromycota</taxon>
        <taxon>Glomeromycotina</taxon>
        <taxon>Glomeromycetes</taxon>
        <taxon>Glomerales</taxon>
        <taxon>Glomeraceae</taxon>
        <taxon>Funneliformis</taxon>
    </lineage>
</organism>
<sequence length="347" mass="40702">MRRLNINNNYSINRESIVDLPDIHHSLIVIPESLYDNSELTSTDSATSYYNNKSTPNSSIHDIAEEKNDEVVEEEKVEISEQNLDEPKEREINIDKEKSKNFTDIDLSETNPEKTNSSTLERPSITNDTSSIPVITPRSNVEDVEKSIKRKDEQEKQEFLEYLIEKIWELNLLQQFIPSAQVKDDEYFTLLNEQQVINKFTEMIENDFITFEFCKDDHECLEISTSILSKWKSSINPNSSISFPGTCLMCHRHMPLTFHHLVPKMMHKRVIKKKLYTKDQCNARGIYICRPCHSACHKMISHEQMAYEYNTLDKLLEHEEVSKFVNWASKQRSYAKDHVIQKLRYSK</sequence>
<proteinExistence type="predicted"/>
<protein>
    <submittedName>
        <fullName evidence="2">3320_t:CDS:1</fullName>
    </submittedName>
</protein>
<feature type="region of interest" description="Disordered" evidence="1">
    <location>
        <begin position="77"/>
        <end position="134"/>
    </location>
</feature>
<evidence type="ECO:0000256" key="1">
    <source>
        <dbReference type="SAM" id="MobiDB-lite"/>
    </source>
</evidence>
<evidence type="ECO:0000313" key="3">
    <source>
        <dbReference type="Proteomes" id="UP000789375"/>
    </source>
</evidence>
<dbReference type="PANTHER" id="PTHR37827">
    <property type="entry name" value="TUDOR DOMAIN-CONTAINING PROTEIN"/>
    <property type="match status" value="1"/>
</dbReference>
<dbReference type="AlphaFoldDB" id="A0A9N8ZSL0"/>
<keyword evidence="3" id="KW-1185">Reference proteome</keyword>